<evidence type="ECO:0000256" key="6">
    <source>
        <dbReference type="ARBA" id="ARBA00022723"/>
    </source>
</evidence>
<evidence type="ECO:0000313" key="10">
    <source>
        <dbReference type="EMBL" id="SEK35966.1"/>
    </source>
</evidence>
<dbReference type="GO" id="GO:0005975">
    <property type="term" value="P:carbohydrate metabolic process"/>
    <property type="evidence" value="ECO:0007669"/>
    <property type="project" value="InterPro"/>
</dbReference>
<evidence type="ECO:0000256" key="1">
    <source>
        <dbReference type="ARBA" id="ARBA00000830"/>
    </source>
</evidence>
<dbReference type="RefSeq" id="WP_177169812.1">
    <property type="nucleotide sequence ID" value="NZ_FOAA01000001.1"/>
</dbReference>
<dbReference type="STRING" id="1396821.SAMN05444515_101501"/>
<dbReference type="InterPro" id="IPR023214">
    <property type="entry name" value="HAD_sf"/>
</dbReference>
<dbReference type="EMBL" id="FOAA01000001">
    <property type="protein sequence ID" value="SEK35966.1"/>
    <property type="molecule type" value="Genomic_DNA"/>
</dbReference>
<evidence type="ECO:0000256" key="4">
    <source>
        <dbReference type="ARBA" id="ARBA00006171"/>
    </source>
</evidence>
<dbReference type="SFLD" id="SFLDG01129">
    <property type="entry name" value="C1.5:_HAD__Beta-PGM__Phosphata"/>
    <property type="match status" value="1"/>
</dbReference>
<name>A0A1H7GCF9_9GAMM</name>
<dbReference type="InterPro" id="IPR037512">
    <property type="entry name" value="PGPase_prok"/>
</dbReference>
<dbReference type="PANTHER" id="PTHR43434:SF23">
    <property type="entry name" value="PHOSPHOGLYCOLATE PHOSPHATASE"/>
    <property type="match status" value="1"/>
</dbReference>
<dbReference type="NCBIfam" id="TIGR01549">
    <property type="entry name" value="HAD-SF-IA-v1"/>
    <property type="match status" value="1"/>
</dbReference>
<evidence type="ECO:0000256" key="3">
    <source>
        <dbReference type="ARBA" id="ARBA00004818"/>
    </source>
</evidence>
<dbReference type="InterPro" id="IPR036412">
    <property type="entry name" value="HAD-like_sf"/>
</dbReference>
<evidence type="ECO:0000256" key="2">
    <source>
        <dbReference type="ARBA" id="ARBA00001946"/>
    </source>
</evidence>
<keyword evidence="7" id="KW-0378">Hydrolase</keyword>
<dbReference type="SUPFAM" id="SSF56784">
    <property type="entry name" value="HAD-like"/>
    <property type="match status" value="1"/>
</dbReference>
<dbReference type="Gene3D" id="1.10.150.240">
    <property type="entry name" value="Putative phosphatase, domain 2"/>
    <property type="match status" value="1"/>
</dbReference>
<dbReference type="SFLD" id="SFLDS00003">
    <property type="entry name" value="Haloacid_Dehalogenase"/>
    <property type="match status" value="1"/>
</dbReference>
<evidence type="ECO:0000256" key="8">
    <source>
        <dbReference type="ARBA" id="ARBA00022842"/>
    </source>
</evidence>
<evidence type="ECO:0000313" key="11">
    <source>
        <dbReference type="Proteomes" id="UP000199256"/>
    </source>
</evidence>
<keyword evidence="6" id="KW-0479">Metal-binding</keyword>
<comment type="similarity">
    <text evidence="4">Belongs to the HAD-like hydrolase superfamily. CbbY/CbbZ/Gph/YieH family.</text>
</comment>
<keyword evidence="9" id="KW-0119">Carbohydrate metabolism</keyword>
<dbReference type="InterPro" id="IPR006439">
    <property type="entry name" value="HAD-SF_hydro_IA"/>
</dbReference>
<dbReference type="NCBIfam" id="TIGR01509">
    <property type="entry name" value="HAD-SF-IA-v3"/>
    <property type="match status" value="1"/>
</dbReference>
<dbReference type="PRINTS" id="PR00413">
    <property type="entry name" value="HADHALOGNASE"/>
</dbReference>
<dbReference type="AlphaFoldDB" id="A0A1H7GCF9"/>
<evidence type="ECO:0000256" key="7">
    <source>
        <dbReference type="ARBA" id="ARBA00022801"/>
    </source>
</evidence>
<keyword evidence="8" id="KW-0460">Magnesium</keyword>
<dbReference type="GO" id="GO:0008967">
    <property type="term" value="F:phosphoglycolate phosphatase activity"/>
    <property type="evidence" value="ECO:0007669"/>
    <property type="project" value="UniProtKB-EC"/>
</dbReference>
<reference evidence="11" key="1">
    <citation type="submission" date="2016-10" db="EMBL/GenBank/DDBJ databases">
        <authorList>
            <person name="Varghese N."/>
            <person name="Submissions S."/>
        </authorList>
    </citation>
    <scope>NUCLEOTIDE SEQUENCE [LARGE SCALE GENOMIC DNA]</scope>
    <source>
        <strain evidence="11">DSM 241</strain>
    </source>
</reference>
<dbReference type="GO" id="GO:0005829">
    <property type="term" value="C:cytosol"/>
    <property type="evidence" value="ECO:0007669"/>
    <property type="project" value="TreeGrafter"/>
</dbReference>
<sequence>MRTILFDLDGTLADTAPDLHHALHCLQRERGLTPLPFEQVRDQVSHGTSALVTLGFPEAAGAVFDGLRERFIEIYMAHIHRESRLFPGMDEVLEAIESRGMNWGVVTNKPAFLTDPLLRAMGLYDRAATVISGDTTAECKPHPMPMLLACEQSGSSPGQCLYIGDALRDIQAGRAAGMRTLVARYGYIDAAQSPETWGADGFIQHPGEIMDWLPAQAGL</sequence>
<comment type="pathway">
    <text evidence="3">Organic acid metabolism; glycolate biosynthesis; glycolate from 2-phosphoglycolate: step 1/1.</text>
</comment>
<organism evidence="10 11">
    <name type="scientific">Ectothiorhodospira marina</name>
    <dbReference type="NCBI Taxonomy" id="1396821"/>
    <lineage>
        <taxon>Bacteria</taxon>
        <taxon>Pseudomonadati</taxon>
        <taxon>Pseudomonadota</taxon>
        <taxon>Gammaproteobacteria</taxon>
        <taxon>Chromatiales</taxon>
        <taxon>Ectothiorhodospiraceae</taxon>
        <taxon>Ectothiorhodospira</taxon>
    </lineage>
</organism>
<dbReference type="Gene3D" id="3.40.50.1000">
    <property type="entry name" value="HAD superfamily/HAD-like"/>
    <property type="match status" value="1"/>
</dbReference>
<keyword evidence="11" id="KW-1185">Reference proteome</keyword>
<proteinExistence type="inferred from homology"/>
<comment type="cofactor">
    <cofactor evidence="2">
        <name>Mg(2+)</name>
        <dbReference type="ChEBI" id="CHEBI:18420"/>
    </cofactor>
</comment>
<dbReference type="Proteomes" id="UP000199256">
    <property type="component" value="Unassembled WGS sequence"/>
</dbReference>
<evidence type="ECO:0000256" key="9">
    <source>
        <dbReference type="ARBA" id="ARBA00023277"/>
    </source>
</evidence>
<dbReference type="PANTHER" id="PTHR43434">
    <property type="entry name" value="PHOSPHOGLYCOLATE PHOSPHATASE"/>
    <property type="match status" value="1"/>
</dbReference>
<accession>A0A1H7GCF9</accession>
<dbReference type="InterPro" id="IPR041492">
    <property type="entry name" value="HAD_2"/>
</dbReference>
<dbReference type="Pfam" id="PF13419">
    <property type="entry name" value="HAD_2"/>
    <property type="match status" value="1"/>
</dbReference>
<dbReference type="NCBIfam" id="TIGR01449">
    <property type="entry name" value="PGP_bact"/>
    <property type="match status" value="1"/>
</dbReference>
<dbReference type="GO" id="GO:0046872">
    <property type="term" value="F:metal ion binding"/>
    <property type="evidence" value="ECO:0007669"/>
    <property type="project" value="UniProtKB-KW"/>
</dbReference>
<dbReference type="InterPro" id="IPR023198">
    <property type="entry name" value="PGP-like_dom2"/>
</dbReference>
<dbReference type="GO" id="GO:0006281">
    <property type="term" value="P:DNA repair"/>
    <property type="evidence" value="ECO:0007669"/>
    <property type="project" value="TreeGrafter"/>
</dbReference>
<gene>
    <name evidence="10" type="ORF">SAMN05444515_101501</name>
</gene>
<dbReference type="EC" id="3.1.3.18" evidence="5"/>
<comment type="catalytic activity">
    <reaction evidence="1">
        <text>2-phosphoglycolate + H2O = glycolate + phosphate</text>
        <dbReference type="Rhea" id="RHEA:14369"/>
        <dbReference type="ChEBI" id="CHEBI:15377"/>
        <dbReference type="ChEBI" id="CHEBI:29805"/>
        <dbReference type="ChEBI" id="CHEBI:43474"/>
        <dbReference type="ChEBI" id="CHEBI:58033"/>
        <dbReference type="EC" id="3.1.3.18"/>
    </reaction>
</comment>
<protein>
    <recommendedName>
        <fullName evidence="5">phosphoglycolate phosphatase</fullName>
        <ecNumber evidence="5">3.1.3.18</ecNumber>
    </recommendedName>
</protein>
<evidence type="ECO:0000256" key="5">
    <source>
        <dbReference type="ARBA" id="ARBA00013078"/>
    </source>
</evidence>
<dbReference type="SFLD" id="SFLDG01135">
    <property type="entry name" value="C1.5.6:_HAD__Beta-PGM__Phospha"/>
    <property type="match status" value="1"/>
</dbReference>
<dbReference type="InterPro" id="IPR050155">
    <property type="entry name" value="HAD-like_hydrolase_sf"/>
</dbReference>
<dbReference type="FunFam" id="3.40.50.1000:FF:000022">
    <property type="entry name" value="Phosphoglycolate phosphatase"/>
    <property type="match status" value="1"/>
</dbReference>